<name>A0A3B0XUP8_9ZZZZ</name>
<dbReference type="InterPro" id="IPR019201">
    <property type="entry name" value="DUF2065"/>
</dbReference>
<organism evidence="2">
    <name type="scientific">hydrothermal vent metagenome</name>
    <dbReference type="NCBI Taxonomy" id="652676"/>
    <lineage>
        <taxon>unclassified sequences</taxon>
        <taxon>metagenomes</taxon>
        <taxon>ecological metagenomes</taxon>
    </lineage>
</organism>
<dbReference type="AlphaFoldDB" id="A0A3B0XUP8"/>
<sequence length="63" mass="7020">MIAWSDVISALALMLVFEGIMPFISPGSWRRTMLQAGKLEDKTLRVIGFASMLAGVVFLYLTR</sequence>
<feature type="transmembrane region" description="Helical" evidence="1">
    <location>
        <begin position="7"/>
        <end position="24"/>
    </location>
</feature>
<gene>
    <name evidence="2" type="ORF">MNBD_GAMMA10-1569</name>
</gene>
<feature type="transmembrane region" description="Helical" evidence="1">
    <location>
        <begin position="44"/>
        <end position="62"/>
    </location>
</feature>
<keyword evidence="1" id="KW-0472">Membrane</keyword>
<keyword evidence="1" id="KW-1133">Transmembrane helix</keyword>
<protein>
    <recommendedName>
        <fullName evidence="3">Inner membrane protein YjeT (Clustered with HflC)</fullName>
    </recommendedName>
</protein>
<proteinExistence type="predicted"/>
<evidence type="ECO:0000313" key="2">
    <source>
        <dbReference type="EMBL" id="VAW72035.1"/>
    </source>
</evidence>
<accession>A0A3B0XUP8</accession>
<dbReference type="EMBL" id="UOFJ01000638">
    <property type="protein sequence ID" value="VAW72035.1"/>
    <property type="molecule type" value="Genomic_DNA"/>
</dbReference>
<reference evidence="2" key="1">
    <citation type="submission" date="2018-06" db="EMBL/GenBank/DDBJ databases">
        <authorList>
            <person name="Zhirakovskaya E."/>
        </authorList>
    </citation>
    <scope>NUCLEOTIDE SEQUENCE</scope>
</reference>
<dbReference type="PANTHER" id="PTHR38602:SF1">
    <property type="entry name" value="INNER MEMBRANE PROTEIN"/>
    <property type="match status" value="1"/>
</dbReference>
<dbReference type="Pfam" id="PF09838">
    <property type="entry name" value="DUF2065"/>
    <property type="match status" value="1"/>
</dbReference>
<evidence type="ECO:0008006" key="3">
    <source>
        <dbReference type="Google" id="ProtNLM"/>
    </source>
</evidence>
<evidence type="ECO:0000256" key="1">
    <source>
        <dbReference type="SAM" id="Phobius"/>
    </source>
</evidence>
<dbReference type="PANTHER" id="PTHR38602">
    <property type="entry name" value="INNER MEMBRANE PROTEIN-RELATED"/>
    <property type="match status" value="1"/>
</dbReference>
<keyword evidence="1" id="KW-0812">Transmembrane</keyword>